<evidence type="ECO:0000256" key="5">
    <source>
        <dbReference type="ARBA" id="ARBA00035506"/>
    </source>
</evidence>
<dbReference type="SUPFAM" id="SSF54843">
    <property type="entry name" value="Ribosomal protein L22"/>
    <property type="match status" value="1"/>
</dbReference>
<evidence type="ECO:0000256" key="3">
    <source>
        <dbReference type="ARBA" id="ARBA00023274"/>
    </source>
</evidence>
<dbReference type="EMBL" id="CAWYQH010000103">
    <property type="protein sequence ID" value="CAK8686855.1"/>
    <property type="molecule type" value="Genomic_DNA"/>
</dbReference>
<dbReference type="InterPro" id="IPR047867">
    <property type="entry name" value="Ribosomal_uL22_bac/org-type"/>
</dbReference>
<dbReference type="Pfam" id="PF00237">
    <property type="entry name" value="Ribosomal_L22"/>
    <property type="match status" value="1"/>
</dbReference>
<evidence type="ECO:0000256" key="1">
    <source>
        <dbReference type="ARBA" id="ARBA00009451"/>
    </source>
</evidence>
<dbReference type="Proteomes" id="UP001642483">
    <property type="component" value="Unassembled WGS sequence"/>
</dbReference>
<name>A0ABP0G4U9_CLALP</name>
<dbReference type="Gene3D" id="3.90.470.10">
    <property type="entry name" value="Ribosomal protein L22/L17"/>
    <property type="match status" value="1"/>
</dbReference>
<evidence type="ECO:0000256" key="2">
    <source>
        <dbReference type="ARBA" id="ARBA00022980"/>
    </source>
</evidence>
<comment type="similarity">
    <text evidence="1 6">Belongs to the universal ribosomal protein uL22 family.</text>
</comment>
<gene>
    <name evidence="7" type="ORF">CVLEPA_LOCUS18887</name>
</gene>
<evidence type="ECO:0000256" key="6">
    <source>
        <dbReference type="RuleBase" id="RU004005"/>
    </source>
</evidence>
<comment type="caution">
    <text evidence="7">The sequence shown here is derived from an EMBL/GenBank/DDBJ whole genome shotgun (WGS) entry which is preliminary data.</text>
</comment>
<evidence type="ECO:0000313" key="8">
    <source>
        <dbReference type="Proteomes" id="UP001642483"/>
    </source>
</evidence>
<dbReference type="PANTHER" id="PTHR13501:SF8">
    <property type="entry name" value="LARGE RIBOSOMAL SUBUNIT PROTEIN UL22M"/>
    <property type="match status" value="1"/>
</dbReference>
<accession>A0ABP0G4U9</accession>
<evidence type="ECO:0000256" key="4">
    <source>
        <dbReference type="ARBA" id="ARBA00035286"/>
    </source>
</evidence>
<keyword evidence="8" id="KW-1185">Reference proteome</keyword>
<evidence type="ECO:0000313" key="7">
    <source>
        <dbReference type="EMBL" id="CAK8686855.1"/>
    </source>
</evidence>
<keyword evidence="2 6" id="KW-0689">Ribosomal protein</keyword>
<dbReference type="InterPro" id="IPR001063">
    <property type="entry name" value="Ribosomal_uL22"/>
</dbReference>
<keyword evidence="3 6" id="KW-0687">Ribonucleoprotein</keyword>
<reference evidence="7 8" key="1">
    <citation type="submission" date="2024-02" db="EMBL/GenBank/DDBJ databases">
        <authorList>
            <person name="Daric V."/>
            <person name="Darras S."/>
        </authorList>
    </citation>
    <scope>NUCLEOTIDE SEQUENCE [LARGE SCALE GENOMIC DNA]</scope>
</reference>
<dbReference type="InterPro" id="IPR036394">
    <property type="entry name" value="Ribosomal_uL22_sf"/>
</dbReference>
<organism evidence="7 8">
    <name type="scientific">Clavelina lepadiformis</name>
    <name type="common">Light-bulb sea squirt</name>
    <name type="synonym">Ascidia lepadiformis</name>
    <dbReference type="NCBI Taxonomy" id="159417"/>
    <lineage>
        <taxon>Eukaryota</taxon>
        <taxon>Metazoa</taxon>
        <taxon>Chordata</taxon>
        <taxon>Tunicata</taxon>
        <taxon>Ascidiacea</taxon>
        <taxon>Aplousobranchia</taxon>
        <taxon>Clavelinidae</taxon>
        <taxon>Clavelina</taxon>
    </lineage>
</organism>
<sequence>MATTVPSFLLRCCGTLGKLMQNSGYILGTCSHFRGFHQSAHVLALRDPGQHRRIREQAQQHVNKWHRDLGEWTDKNEMLYPPMNPEDGIRPAEIYHGRAKIRYPTKKMIHVSCLVLNMNIDEAISKLDYINNKGAKIIREVLLEAQELAVKEHNVEFKSNLHVATSFTSKHSQIKFPIFRAAGRPPAIGHCRFANYYVMLREGPAPLPEPKITALDSALEYVESLRRRTIRDGL</sequence>
<dbReference type="PANTHER" id="PTHR13501">
    <property type="entry name" value="CHLOROPLAST 50S RIBOSOMAL PROTEIN L22-RELATED"/>
    <property type="match status" value="1"/>
</dbReference>
<protein>
    <recommendedName>
        <fullName evidence="4">Large ribosomal subunit protein uL22m</fullName>
    </recommendedName>
    <alternativeName>
        <fullName evidence="5">39S ribosomal protein L22, mitochondrial</fullName>
    </alternativeName>
</protein>
<proteinExistence type="inferred from homology"/>